<name>A0A137P7Y7_CONC2</name>
<gene>
    <name evidence="1" type="ORF">CONCODRAFT_17138</name>
</gene>
<dbReference type="EMBL" id="KQ964484">
    <property type="protein sequence ID" value="KXN71089.1"/>
    <property type="molecule type" value="Genomic_DNA"/>
</dbReference>
<organism evidence="1 2">
    <name type="scientific">Conidiobolus coronatus (strain ATCC 28846 / CBS 209.66 / NRRL 28638)</name>
    <name type="common">Delacroixia coronata</name>
    <dbReference type="NCBI Taxonomy" id="796925"/>
    <lineage>
        <taxon>Eukaryota</taxon>
        <taxon>Fungi</taxon>
        <taxon>Fungi incertae sedis</taxon>
        <taxon>Zoopagomycota</taxon>
        <taxon>Entomophthoromycotina</taxon>
        <taxon>Entomophthoromycetes</taxon>
        <taxon>Entomophthorales</taxon>
        <taxon>Ancylistaceae</taxon>
        <taxon>Conidiobolus</taxon>
    </lineage>
</organism>
<dbReference type="Proteomes" id="UP000070444">
    <property type="component" value="Unassembled WGS sequence"/>
</dbReference>
<keyword evidence="2" id="KW-1185">Reference proteome</keyword>
<proteinExistence type="predicted"/>
<sequence length="308" mass="35416">MYDKTEFDTGSLKAVINEYLTHNHFKSQVCKDTYLVERFYIEQRDKGCEAICKCKDNNLESKINSDEKHVLETSISTLPNSATLTKQTESIEWDEVQLKTKRQIQPKFSKNLNISKHDTSVYSLLQLSGRKIPPASNPNCNPFKLSKEFETKNSTNVKNYVLQFVDSNYSYSNNQKNESDFDINQTTSNDETEVICYDNTQLSELNNSNQAHLSINTSTTAPSNMPDTSQLKYDISNSYSNASSPNDYNSDMTIENYRNKDFKLNEVFGKTYSPYSIPLLRNIDKSIKEKYKKNSYKPRVSADTNISR</sequence>
<protein>
    <submittedName>
        <fullName evidence="1">Uncharacterized protein</fullName>
    </submittedName>
</protein>
<evidence type="ECO:0000313" key="2">
    <source>
        <dbReference type="Proteomes" id="UP000070444"/>
    </source>
</evidence>
<reference evidence="1 2" key="1">
    <citation type="journal article" date="2015" name="Genome Biol. Evol.">
        <title>Phylogenomic analyses indicate that early fungi evolved digesting cell walls of algal ancestors of land plants.</title>
        <authorList>
            <person name="Chang Y."/>
            <person name="Wang S."/>
            <person name="Sekimoto S."/>
            <person name="Aerts A.L."/>
            <person name="Choi C."/>
            <person name="Clum A."/>
            <person name="LaButti K.M."/>
            <person name="Lindquist E.A."/>
            <person name="Yee Ngan C."/>
            <person name="Ohm R.A."/>
            <person name="Salamov A.A."/>
            <person name="Grigoriev I.V."/>
            <person name="Spatafora J.W."/>
            <person name="Berbee M.L."/>
        </authorList>
    </citation>
    <scope>NUCLEOTIDE SEQUENCE [LARGE SCALE GENOMIC DNA]</scope>
    <source>
        <strain evidence="1 2">NRRL 28638</strain>
    </source>
</reference>
<accession>A0A137P7Y7</accession>
<evidence type="ECO:0000313" key="1">
    <source>
        <dbReference type="EMBL" id="KXN71089.1"/>
    </source>
</evidence>
<dbReference type="AlphaFoldDB" id="A0A137P7Y7"/>